<comment type="caution">
    <text evidence="2">The sequence shown here is derived from an EMBL/GenBank/DDBJ whole genome shotgun (WGS) entry which is preliminary data.</text>
</comment>
<evidence type="ECO:0000313" key="2">
    <source>
        <dbReference type="EMBL" id="GJT57670.1"/>
    </source>
</evidence>
<name>A0ABQ5F347_9ASTR</name>
<reference evidence="2" key="2">
    <citation type="submission" date="2022-01" db="EMBL/GenBank/DDBJ databases">
        <authorList>
            <person name="Yamashiro T."/>
            <person name="Shiraishi A."/>
            <person name="Satake H."/>
            <person name="Nakayama K."/>
        </authorList>
    </citation>
    <scope>NUCLEOTIDE SEQUENCE</scope>
</reference>
<feature type="compositionally biased region" description="Polar residues" evidence="1">
    <location>
        <begin position="49"/>
        <end position="62"/>
    </location>
</feature>
<keyword evidence="3" id="KW-1185">Reference proteome</keyword>
<accession>A0ABQ5F347</accession>
<feature type="region of interest" description="Disordered" evidence="1">
    <location>
        <begin position="43"/>
        <end position="91"/>
    </location>
</feature>
<feature type="compositionally biased region" description="Basic residues" evidence="1">
    <location>
        <begin position="78"/>
        <end position="89"/>
    </location>
</feature>
<sequence>MFNKKSSKRNSKDAHSKTSIDDLKKDIHVIDISDDEVAVPLSHKRRKQITNGQPVNNNNVILISSDDEKESDDDKKPVRFTRSKTKTKNSRAPVHKFNVIDEPTDDELDNDNIIGYVTNDAHDPVDNQASEGVDNFEEFIDDSTVDVEDYNSFIDEEDYASFIDDEDYESFIDDEAAVDENTHDEAIDDDFDL</sequence>
<evidence type="ECO:0008006" key="4">
    <source>
        <dbReference type="Google" id="ProtNLM"/>
    </source>
</evidence>
<dbReference type="Proteomes" id="UP001151760">
    <property type="component" value="Unassembled WGS sequence"/>
</dbReference>
<feature type="region of interest" description="Disordered" evidence="1">
    <location>
        <begin position="1"/>
        <end position="25"/>
    </location>
</feature>
<reference evidence="2" key="1">
    <citation type="journal article" date="2022" name="Int. J. Mol. Sci.">
        <title>Draft Genome of Tanacetum Coccineum: Genomic Comparison of Closely Related Tanacetum-Family Plants.</title>
        <authorList>
            <person name="Yamashiro T."/>
            <person name="Shiraishi A."/>
            <person name="Nakayama K."/>
            <person name="Satake H."/>
        </authorList>
    </citation>
    <scope>NUCLEOTIDE SEQUENCE</scope>
</reference>
<evidence type="ECO:0000313" key="3">
    <source>
        <dbReference type="Proteomes" id="UP001151760"/>
    </source>
</evidence>
<protein>
    <recommendedName>
        <fullName evidence="4">Transcription factor Iwr1 domain-containing protein</fullName>
    </recommendedName>
</protein>
<evidence type="ECO:0000256" key="1">
    <source>
        <dbReference type="SAM" id="MobiDB-lite"/>
    </source>
</evidence>
<gene>
    <name evidence="2" type="ORF">Tco_0992724</name>
</gene>
<dbReference type="EMBL" id="BQNB010016951">
    <property type="protein sequence ID" value="GJT57670.1"/>
    <property type="molecule type" value="Genomic_DNA"/>
</dbReference>
<feature type="compositionally biased region" description="Basic and acidic residues" evidence="1">
    <location>
        <begin position="10"/>
        <end position="25"/>
    </location>
</feature>
<proteinExistence type="predicted"/>
<organism evidence="2 3">
    <name type="scientific">Tanacetum coccineum</name>
    <dbReference type="NCBI Taxonomy" id="301880"/>
    <lineage>
        <taxon>Eukaryota</taxon>
        <taxon>Viridiplantae</taxon>
        <taxon>Streptophyta</taxon>
        <taxon>Embryophyta</taxon>
        <taxon>Tracheophyta</taxon>
        <taxon>Spermatophyta</taxon>
        <taxon>Magnoliopsida</taxon>
        <taxon>eudicotyledons</taxon>
        <taxon>Gunneridae</taxon>
        <taxon>Pentapetalae</taxon>
        <taxon>asterids</taxon>
        <taxon>campanulids</taxon>
        <taxon>Asterales</taxon>
        <taxon>Asteraceae</taxon>
        <taxon>Asteroideae</taxon>
        <taxon>Anthemideae</taxon>
        <taxon>Anthemidinae</taxon>
        <taxon>Tanacetum</taxon>
    </lineage>
</organism>